<name>A0A1H9C9R5_9SPIR</name>
<protein>
    <recommendedName>
        <fullName evidence="4">PQ loop repeat-containing protein</fullName>
    </recommendedName>
</protein>
<feature type="transmembrane region" description="Helical" evidence="1">
    <location>
        <begin position="6"/>
        <end position="24"/>
    </location>
</feature>
<gene>
    <name evidence="2" type="ORF">SAMN04487977_10286</name>
</gene>
<keyword evidence="1" id="KW-1133">Transmembrane helix</keyword>
<dbReference type="AlphaFoldDB" id="A0A1H9C9R5"/>
<dbReference type="RefSeq" id="WP_074641059.1">
    <property type="nucleotide sequence ID" value="NZ_AP025286.1"/>
</dbReference>
<keyword evidence="1" id="KW-0812">Transmembrane</keyword>
<feature type="transmembrane region" description="Helical" evidence="1">
    <location>
        <begin position="36"/>
        <end position="56"/>
    </location>
</feature>
<dbReference type="Proteomes" id="UP000182360">
    <property type="component" value="Unassembled WGS sequence"/>
</dbReference>
<evidence type="ECO:0000256" key="1">
    <source>
        <dbReference type="SAM" id="Phobius"/>
    </source>
</evidence>
<dbReference type="EMBL" id="FOFU01000002">
    <property type="protein sequence ID" value="SEP97543.1"/>
    <property type="molecule type" value="Genomic_DNA"/>
</dbReference>
<evidence type="ECO:0008006" key="4">
    <source>
        <dbReference type="Google" id="ProtNLM"/>
    </source>
</evidence>
<accession>A0A1H9C9R5</accession>
<sequence>MEIGHLFEALMLVCFGFSWPLNVIKAYKARSAKGTSLAFIILIITGYVAGITAKFINHQLNYVLAVYFLNLAIVMSNLVVYFRNVALDKKRENNIKNVEVIRTPVGA</sequence>
<evidence type="ECO:0000313" key="3">
    <source>
        <dbReference type="Proteomes" id="UP000182360"/>
    </source>
</evidence>
<proteinExistence type="predicted"/>
<evidence type="ECO:0000313" key="2">
    <source>
        <dbReference type="EMBL" id="SEP97543.1"/>
    </source>
</evidence>
<keyword evidence="3" id="KW-1185">Reference proteome</keyword>
<dbReference type="STRING" id="163.SAMN04487775_106138"/>
<feature type="transmembrane region" description="Helical" evidence="1">
    <location>
        <begin position="62"/>
        <end position="82"/>
    </location>
</feature>
<organism evidence="2 3">
    <name type="scientific">Treponema bryantii</name>
    <dbReference type="NCBI Taxonomy" id="163"/>
    <lineage>
        <taxon>Bacteria</taxon>
        <taxon>Pseudomonadati</taxon>
        <taxon>Spirochaetota</taxon>
        <taxon>Spirochaetia</taxon>
        <taxon>Spirochaetales</taxon>
        <taxon>Treponemataceae</taxon>
        <taxon>Treponema</taxon>
    </lineage>
</organism>
<keyword evidence="1" id="KW-0472">Membrane</keyword>
<reference evidence="2 3" key="1">
    <citation type="submission" date="2016-10" db="EMBL/GenBank/DDBJ databases">
        <authorList>
            <person name="de Groot N.N."/>
        </authorList>
    </citation>
    <scope>NUCLEOTIDE SEQUENCE [LARGE SCALE GENOMIC DNA]</scope>
    <source>
        <strain evidence="2 3">B25</strain>
    </source>
</reference>